<sequence>MLPLMLSGLLLAAPVSVSRTPVLLEGARSAATVPAEGGGVIVPIDSELDVLLSGDRGQVTRVVLAFDTQSPSYPYALPDLGSRLGRLARKYATRCFGLPAGDRKVLGERIWQALRNPDTDFPEFWSYGPLTVEVAAMVEGGYSRTLGDSGVVDVPPEVSVRVILERPAAPGWVPGCRWP</sequence>
<evidence type="ECO:0000313" key="2">
    <source>
        <dbReference type="Proteomes" id="UP000056209"/>
    </source>
</evidence>
<evidence type="ECO:0000313" key="1">
    <source>
        <dbReference type="EMBL" id="GAQ22071.1"/>
    </source>
</evidence>
<accession>A0A100HJT8</accession>
<reference evidence="2" key="1">
    <citation type="submission" date="2015-11" db="EMBL/GenBank/DDBJ databases">
        <title>Draft Genome Sequence of the Radioresistant Bacterium Deinococcus grandis, Isolated from Freshwater Fish in Japan.</title>
        <authorList>
            <person name="Satoh K."/>
            <person name="Onodera T."/>
            <person name="Omoso K."/>
            <person name="Takeda-Yano K."/>
            <person name="Katayama T."/>
            <person name="Oono Y."/>
            <person name="Narumi I."/>
        </authorList>
    </citation>
    <scope>NUCLEOTIDE SEQUENCE [LARGE SCALE GENOMIC DNA]</scope>
    <source>
        <strain evidence="2">ATCC 43672</strain>
    </source>
</reference>
<proteinExistence type="predicted"/>
<dbReference type="AlphaFoldDB" id="A0A100HJT8"/>
<comment type="caution">
    <text evidence="1">The sequence shown here is derived from an EMBL/GenBank/DDBJ whole genome shotgun (WGS) entry which is preliminary data.</text>
</comment>
<gene>
    <name evidence="1" type="ORF">DEIGR_102098</name>
</gene>
<dbReference type="EMBL" id="BCMS01000001">
    <property type="protein sequence ID" value="GAQ22071.1"/>
    <property type="molecule type" value="Genomic_DNA"/>
</dbReference>
<protein>
    <submittedName>
        <fullName evidence="1">DNA polymerase III delta subunit</fullName>
    </submittedName>
</protein>
<dbReference type="RefSeq" id="WP_058976978.1">
    <property type="nucleotide sequence ID" value="NZ_BCMS01000001.1"/>
</dbReference>
<name>A0A100HJT8_9DEIO</name>
<dbReference type="Proteomes" id="UP000056209">
    <property type="component" value="Unassembled WGS sequence"/>
</dbReference>
<organism evidence="1 2">
    <name type="scientific">Deinococcus grandis</name>
    <dbReference type="NCBI Taxonomy" id="57498"/>
    <lineage>
        <taxon>Bacteria</taxon>
        <taxon>Thermotogati</taxon>
        <taxon>Deinococcota</taxon>
        <taxon>Deinococci</taxon>
        <taxon>Deinococcales</taxon>
        <taxon>Deinococcaceae</taxon>
        <taxon>Deinococcus</taxon>
    </lineage>
</organism>
<keyword evidence="2" id="KW-1185">Reference proteome</keyword>